<sequence length="136" mass="15887">MSSNNIGRAFVQRTRGSRSRKGKSLENVPSLKEFVHRQSVVRQYRGFLRAVKKLNDATFEEQGRNEVRQQFDSLKYETDKITISMAVKEGERKLKELKSLVGYTDNNAQYDDDSWLNIKDEDDPRGRVGEDWPWSK</sequence>
<dbReference type="InterPro" id="IPR008011">
    <property type="entry name" value="Complex1_LYR_dom"/>
</dbReference>
<feature type="region of interest" description="Disordered" evidence="1">
    <location>
        <begin position="113"/>
        <end position="136"/>
    </location>
</feature>
<gene>
    <name evidence="3" type="ORF">CTEN210_02181</name>
</gene>
<evidence type="ECO:0000313" key="3">
    <source>
        <dbReference type="EMBL" id="GFH45707.1"/>
    </source>
</evidence>
<name>A0AAD3H046_9STRA</name>
<feature type="region of interest" description="Disordered" evidence="1">
    <location>
        <begin position="1"/>
        <end position="25"/>
    </location>
</feature>
<evidence type="ECO:0000256" key="1">
    <source>
        <dbReference type="SAM" id="MobiDB-lite"/>
    </source>
</evidence>
<evidence type="ECO:0000313" key="4">
    <source>
        <dbReference type="Proteomes" id="UP001054902"/>
    </source>
</evidence>
<organism evidence="3 4">
    <name type="scientific">Chaetoceros tenuissimus</name>
    <dbReference type="NCBI Taxonomy" id="426638"/>
    <lineage>
        <taxon>Eukaryota</taxon>
        <taxon>Sar</taxon>
        <taxon>Stramenopiles</taxon>
        <taxon>Ochrophyta</taxon>
        <taxon>Bacillariophyta</taxon>
        <taxon>Coscinodiscophyceae</taxon>
        <taxon>Chaetocerotophycidae</taxon>
        <taxon>Chaetocerotales</taxon>
        <taxon>Chaetocerotaceae</taxon>
        <taxon>Chaetoceros</taxon>
    </lineage>
</organism>
<feature type="compositionally biased region" description="Basic and acidic residues" evidence="1">
    <location>
        <begin position="118"/>
        <end position="130"/>
    </location>
</feature>
<protein>
    <recommendedName>
        <fullName evidence="2">Complex 1 LYR protein domain-containing protein</fullName>
    </recommendedName>
</protein>
<evidence type="ECO:0000259" key="2">
    <source>
        <dbReference type="Pfam" id="PF05347"/>
    </source>
</evidence>
<proteinExistence type="predicted"/>
<reference evidence="3 4" key="1">
    <citation type="journal article" date="2021" name="Sci. Rep.">
        <title>The genome of the diatom Chaetoceros tenuissimus carries an ancient integrated fragment of an extant virus.</title>
        <authorList>
            <person name="Hongo Y."/>
            <person name="Kimura K."/>
            <person name="Takaki Y."/>
            <person name="Yoshida Y."/>
            <person name="Baba S."/>
            <person name="Kobayashi G."/>
            <person name="Nagasaki K."/>
            <person name="Hano T."/>
            <person name="Tomaru Y."/>
        </authorList>
    </citation>
    <scope>NUCLEOTIDE SEQUENCE [LARGE SCALE GENOMIC DNA]</scope>
    <source>
        <strain evidence="3 4">NIES-3715</strain>
    </source>
</reference>
<feature type="domain" description="Complex 1 LYR protein" evidence="2">
    <location>
        <begin position="39"/>
        <end position="96"/>
    </location>
</feature>
<dbReference type="AlphaFoldDB" id="A0AAD3H046"/>
<dbReference type="Pfam" id="PF05347">
    <property type="entry name" value="Complex1_LYR"/>
    <property type="match status" value="1"/>
</dbReference>
<dbReference type="EMBL" id="BLLK01000022">
    <property type="protein sequence ID" value="GFH45707.1"/>
    <property type="molecule type" value="Genomic_DNA"/>
</dbReference>
<comment type="caution">
    <text evidence="3">The sequence shown here is derived from an EMBL/GenBank/DDBJ whole genome shotgun (WGS) entry which is preliminary data.</text>
</comment>
<keyword evidence="4" id="KW-1185">Reference proteome</keyword>
<accession>A0AAD3H046</accession>
<dbReference type="Proteomes" id="UP001054902">
    <property type="component" value="Unassembled WGS sequence"/>
</dbReference>